<sequence length="180" mass="19256">MAAEATASGTPRTVIVLVLVPEASCTPSHSMHLLHLLQTSGYATMKDDLASTGHYEYISIEDEIKYIHSKMLLPILEGENYNVILLTYSYSGIPGGAAAKGLSKQERANQGKTNSVIDQIHIMALVTTGGDGKSIRDLFGGQMPLHVAVDVSLESFGAAILLPVGHHVMISNSLTTFLCF</sequence>
<evidence type="ECO:0000313" key="2">
    <source>
        <dbReference type="Proteomes" id="UP000664169"/>
    </source>
</evidence>
<dbReference type="AlphaFoldDB" id="A0A8H3IDI6"/>
<gene>
    <name evidence="1" type="ORF">GOMPHAMPRED_006832</name>
</gene>
<protein>
    <submittedName>
        <fullName evidence="1">Uncharacterized protein</fullName>
    </submittedName>
</protein>
<dbReference type="Proteomes" id="UP000664169">
    <property type="component" value="Unassembled WGS sequence"/>
</dbReference>
<dbReference type="EMBL" id="CAJPDQ010000005">
    <property type="protein sequence ID" value="CAF9909654.1"/>
    <property type="molecule type" value="Genomic_DNA"/>
</dbReference>
<dbReference type="OrthoDB" id="408373at2759"/>
<keyword evidence="2" id="KW-1185">Reference proteome</keyword>
<proteinExistence type="predicted"/>
<dbReference type="PANTHER" id="PTHR37017">
    <property type="entry name" value="AB HYDROLASE-1 DOMAIN-CONTAINING PROTEIN-RELATED"/>
    <property type="match status" value="1"/>
</dbReference>
<organism evidence="1 2">
    <name type="scientific">Gomphillus americanus</name>
    <dbReference type="NCBI Taxonomy" id="1940652"/>
    <lineage>
        <taxon>Eukaryota</taxon>
        <taxon>Fungi</taxon>
        <taxon>Dikarya</taxon>
        <taxon>Ascomycota</taxon>
        <taxon>Pezizomycotina</taxon>
        <taxon>Lecanoromycetes</taxon>
        <taxon>OSLEUM clade</taxon>
        <taxon>Ostropomycetidae</taxon>
        <taxon>Ostropales</taxon>
        <taxon>Graphidaceae</taxon>
        <taxon>Gomphilloideae</taxon>
        <taxon>Gomphillus</taxon>
    </lineage>
</organism>
<dbReference type="PANTHER" id="PTHR37017:SF8">
    <property type="entry name" value="AB HYDROLASE-1 DOMAIN-CONTAINING PROTEIN"/>
    <property type="match status" value="1"/>
</dbReference>
<dbReference type="InterPro" id="IPR052897">
    <property type="entry name" value="Sec-Metab_Biosynth_Hydrolase"/>
</dbReference>
<evidence type="ECO:0000313" key="1">
    <source>
        <dbReference type="EMBL" id="CAF9909654.1"/>
    </source>
</evidence>
<comment type="caution">
    <text evidence="1">The sequence shown here is derived from an EMBL/GenBank/DDBJ whole genome shotgun (WGS) entry which is preliminary data.</text>
</comment>
<accession>A0A8H3IDI6</accession>
<reference evidence="1" key="1">
    <citation type="submission" date="2021-03" db="EMBL/GenBank/DDBJ databases">
        <authorList>
            <person name="Tagirdzhanova G."/>
        </authorList>
    </citation>
    <scope>NUCLEOTIDE SEQUENCE</scope>
</reference>
<name>A0A8H3IDI6_9LECA</name>